<dbReference type="GO" id="GO:0140825">
    <property type="term" value="F:lactoperoxidase activity"/>
    <property type="evidence" value="ECO:0007669"/>
    <property type="project" value="UniProtKB-EC"/>
</dbReference>
<evidence type="ECO:0000259" key="12">
    <source>
        <dbReference type="PROSITE" id="PS50873"/>
    </source>
</evidence>
<comment type="cofactor">
    <cofactor evidence="9">
        <name>Ca(2+)</name>
        <dbReference type="ChEBI" id="CHEBI:29108"/>
    </cofactor>
    <text evidence="9">Binds 2 calcium ions per subunit.</text>
</comment>
<keyword evidence="5" id="KW-0349">Heme</keyword>
<keyword evidence="8" id="KW-0408">Iron</keyword>
<dbReference type="Gene3D" id="1.10.520.10">
    <property type="match status" value="1"/>
</dbReference>
<evidence type="ECO:0000256" key="4">
    <source>
        <dbReference type="ARBA" id="ARBA00022559"/>
    </source>
</evidence>
<feature type="binding site" evidence="9">
    <location>
        <position position="113"/>
    </location>
    <ligand>
        <name>Ca(2+)</name>
        <dbReference type="ChEBI" id="CHEBI:29108"/>
        <label>1</label>
    </ligand>
</feature>
<comment type="similarity">
    <text evidence="10">Belongs to the peroxidase family.</text>
</comment>
<dbReference type="Proteomes" id="UP001642360">
    <property type="component" value="Unassembled WGS sequence"/>
</dbReference>
<comment type="catalytic activity">
    <reaction evidence="1">
        <text>2 a phenolic donor + H2O2 = 2 a phenolic radical donor + 2 H2O</text>
        <dbReference type="Rhea" id="RHEA:56136"/>
        <dbReference type="ChEBI" id="CHEBI:15377"/>
        <dbReference type="ChEBI" id="CHEBI:16240"/>
        <dbReference type="ChEBI" id="CHEBI:139520"/>
        <dbReference type="ChEBI" id="CHEBI:139521"/>
        <dbReference type="EC" id="1.11.1.7"/>
    </reaction>
</comment>
<evidence type="ECO:0000313" key="13">
    <source>
        <dbReference type="EMBL" id="CAK9161478.1"/>
    </source>
</evidence>
<keyword evidence="4" id="KW-0575">Peroxidase</keyword>
<feature type="binding site" evidence="9">
    <location>
        <position position="101"/>
    </location>
    <ligand>
        <name>Ca(2+)</name>
        <dbReference type="ChEBI" id="CHEBI:29108"/>
        <label>1</label>
    </ligand>
</feature>
<proteinExistence type="inferred from homology"/>
<dbReference type="SUPFAM" id="SSF48113">
    <property type="entry name" value="Heme-dependent peroxidases"/>
    <property type="match status" value="1"/>
</dbReference>
<evidence type="ECO:0000256" key="3">
    <source>
        <dbReference type="ARBA" id="ARBA00012313"/>
    </source>
</evidence>
<feature type="binding site" evidence="9">
    <location>
        <position position="99"/>
    </location>
    <ligand>
        <name>Ca(2+)</name>
        <dbReference type="ChEBI" id="CHEBI:29108"/>
        <label>1</label>
    </ligand>
</feature>
<dbReference type="PANTHER" id="PTHR31235">
    <property type="entry name" value="PEROXIDASE 25-RELATED"/>
    <property type="match status" value="1"/>
</dbReference>
<accession>A0ABC8SWA6</accession>
<comment type="caution">
    <text evidence="13">The sequence shown here is derived from an EMBL/GenBank/DDBJ whole genome shotgun (WGS) entry which is preliminary data.</text>
</comment>
<evidence type="ECO:0000256" key="6">
    <source>
        <dbReference type="ARBA" id="ARBA00022723"/>
    </source>
</evidence>
<evidence type="ECO:0000256" key="11">
    <source>
        <dbReference type="SAM" id="SignalP"/>
    </source>
</evidence>
<keyword evidence="11" id="KW-0732">Signal</keyword>
<evidence type="ECO:0000256" key="9">
    <source>
        <dbReference type="PIRSR" id="PIRSR600823-3"/>
    </source>
</evidence>
<keyword evidence="6 9" id="KW-0479">Metal-binding</keyword>
<evidence type="ECO:0000256" key="8">
    <source>
        <dbReference type="ARBA" id="ARBA00023004"/>
    </source>
</evidence>
<evidence type="ECO:0000256" key="10">
    <source>
        <dbReference type="RuleBase" id="RU004241"/>
    </source>
</evidence>
<feature type="domain" description="Plant heme peroxidase family profile" evidence="12">
    <location>
        <begin position="61"/>
        <end position="208"/>
    </location>
</feature>
<feature type="chain" id="PRO_5044763356" description="peroxidase" evidence="11">
    <location>
        <begin position="23"/>
        <end position="208"/>
    </location>
</feature>
<gene>
    <name evidence="13" type="ORF">ILEXP_LOCUS30284</name>
</gene>
<dbReference type="GO" id="GO:0046872">
    <property type="term" value="F:metal ion binding"/>
    <property type="evidence" value="ECO:0007669"/>
    <property type="project" value="UniProtKB-KW"/>
</dbReference>
<sequence>MGFTRTLSFLVFLLCVLISLKNQNVETDKGSQAGFLLLHHNLGRCSCQPSWRRRSKKLMIPDLGDTITRMNRAHKQSKPSDQRSELLVLVDWNFGFGCDPSVLLDATDGIDSENESPPKESLKGFVDLIDVIKSELEEAHPGVVSCAHVVVFAARESVLLLYNFVGTDEPDPPKDTEFLNLVRSRCNNHVSLSPLSSSSTTPSPAIDS</sequence>
<dbReference type="EMBL" id="CAUOFW020003691">
    <property type="protein sequence ID" value="CAK9161478.1"/>
    <property type="molecule type" value="Genomic_DNA"/>
</dbReference>
<dbReference type="InterPro" id="IPR002016">
    <property type="entry name" value="Haem_peroxidase"/>
</dbReference>
<reference evidence="13 14" key="1">
    <citation type="submission" date="2024-02" db="EMBL/GenBank/DDBJ databases">
        <authorList>
            <person name="Vignale AGUSTIN F."/>
            <person name="Sosa J E."/>
            <person name="Modenutti C."/>
        </authorList>
    </citation>
    <scope>NUCLEOTIDE SEQUENCE [LARGE SCALE GENOMIC DNA]</scope>
</reference>
<feature type="signal peptide" evidence="11">
    <location>
        <begin position="1"/>
        <end position="22"/>
    </location>
</feature>
<keyword evidence="9" id="KW-0106">Calcium</keyword>
<feature type="binding site" evidence="9">
    <location>
        <position position="97"/>
    </location>
    <ligand>
        <name>Ca(2+)</name>
        <dbReference type="ChEBI" id="CHEBI:29108"/>
        <label>1</label>
    </ligand>
</feature>
<keyword evidence="14" id="KW-1185">Reference proteome</keyword>
<evidence type="ECO:0000256" key="7">
    <source>
        <dbReference type="ARBA" id="ARBA00023002"/>
    </source>
</evidence>
<protein>
    <recommendedName>
        <fullName evidence="3">peroxidase</fullName>
        <ecNumber evidence="3">1.11.1.7</ecNumber>
    </recommendedName>
</protein>
<dbReference type="Pfam" id="PF00141">
    <property type="entry name" value="peroxidase"/>
    <property type="match status" value="1"/>
</dbReference>
<evidence type="ECO:0000256" key="1">
    <source>
        <dbReference type="ARBA" id="ARBA00000189"/>
    </source>
</evidence>
<name>A0ABC8SWA6_9AQUA</name>
<evidence type="ECO:0000313" key="14">
    <source>
        <dbReference type="Proteomes" id="UP001642360"/>
    </source>
</evidence>
<evidence type="ECO:0000256" key="5">
    <source>
        <dbReference type="ARBA" id="ARBA00022617"/>
    </source>
</evidence>
<dbReference type="InterPro" id="IPR010255">
    <property type="entry name" value="Haem_peroxidase_sf"/>
</dbReference>
<organism evidence="13 14">
    <name type="scientific">Ilex paraguariensis</name>
    <name type="common">yerba mate</name>
    <dbReference type="NCBI Taxonomy" id="185542"/>
    <lineage>
        <taxon>Eukaryota</taxon>
        <taxon>Viridiplantae</taxon>
        <taxon>Streptophyta</taxon>
        <taxon>Embryophyta</taxon>
        <taxon>Tracheophyta</taxon>
        <taxon>Spermatophyta</taxon>
        <taxon>Magnoliopsida</taxon>
        <taxon>eudicotyledons</taxon>
        <taxon>Gunneridae</taxon>
        <taxon>Pentapetalae</taxon>
        <taxon>asterids</taxon>
        <taxon>campanulids</taxon>
        <taxon>Aquifoliales</taxon>
        <taxon>Aquifoliaceae</taxon>
        <taxon>Ilex</taxon>
    </lineage>
</organism>
<comment type="cofactor">
    <cofactor evidence="2">
        <name>heme b</name>
        <dbReference type="ChEBI" id="CHEBI:60344"/>
    </cofactor>
</comment>
<evidence type="ECO:0000256" key="2">
    <source>
        <dbReference type="ARBA" id="ARBA00001970"/>
    </source>
</evidence>
<dbReference type="AlphaFoldDB" id="A0ABC8SWA6"/>
<dbReference type="EC" id="1.11.1.7" evidence="3"/>
<dbReference type="PROSITE" id="PS50873">
    <property type="entry name" value="PEROXIDASE_4"/>
    <property type="match status" value="1"/>
</dbReference>
<dbReference type="InterPro" id="IPR000823">
    <property type="entry name" value="Peroxidase_pln"/>
</dbReference>
<keyword evidence="7" id="KW-0560">Oxidoreductase</keyword>